<evidence type="ECO:0000256" key="1">
    <source>
        <dbReference type="SAM" id="MobiDB-lite"/>
    </source>
</evidence>
<evidence type="ECO:0000313" key="3">
    <source>
        <dbReference type="Proteomes" id="UP000037035"/>
    </source>
</evidence>
<sequence length="147" mass="16799">FLHIPCHQQQLLLRPAATTLPLKTPQRWRGRTEEVPRKEYPTAAGMMMMMQKSEQAIEERQILQAQINREMMAQRQQEVDAQAIQLDEDCKEECCMMAERAQEARSGRRTSCPKGRRPQGGAAQEKSQQVFETAMLPLLSNITRGSS</sequence>
<keyword evidence="3" id="KW-1185">Reference proteome</keyword>
<reference evidence="2 3" key="1">
    <citation type="submission" date="2015-08" db="EMBL/GenBank/DDBJ databases">
        <title>Next Generation Sequencing and Analysis of the Genome of Puccinia sorghi L Schw, the Causal Agent of Maize Common Rust.</title>
        <authorList>
            <person name="Rochi L."/>
            <person name="Burguener G."/>
            <person name="Darino M."/>
            <person name="Turjanski A."/>
            <person name="Kreff E."/>
            <person name="Dieguez M.J."/>
            <person name="Sacco F."/>
        </authorList>
    </citation>
    <scope>NUCLEOTIDE SEQUENCE [LARGE SCALE GENOMIC DNA]</scope>
    <source>
        <strain evidence="2 3">RO10H11247</strain>
    </source>
</reference>
<feature type="region of interest" description="Disordered" evidence="1">
    <location>
        <begin position="101"/>
        <end position="128"/>
    </location>
</feature>
<name>A0A0L6V6W4_9BASI</name>
<dbReference type="EMBL" id="LAVV01007328">
    <property type="protein sequence ID" value="KNZ56282.1"/>
    <property type="molecule type" value="Genomic_DNA"/>
</dbReference>
<feature type="non-terminal residue" evidence="2">
    <location>
        <position position="1"/>
    </location>
</feature>
<organism evidence="2 3">
    <name type="scientific">Puccinia sorghi</name>
    <dbReference type="NCBI Taxonomy" id="27349"/>
    <lineage>
        <taxon>Eukaryota</taxon>
        <taxon>Fungi</taxon>
        <taxon>Dikarya</taxon>
        <taxon>Basidiomycota</taxon>
        <taxon>Pucciniomycotina</taxon>
        <taxon>Pucciniomycetes</taxon>
        <taxon>Pucciniales</taxon>
        <taxon>Pucciniaceae</taxon>
        <taxon>Puccinia</taxon>
    </lineage>
</organism>
<protein>
    <submittedName>
        <fullName evidence="2">Uncharacterized protein</fullName>
    </submittedName>
</protein>
<gene>
    <name evidence="2" type="ORF">VP01_2442g3</name>
</gene>
<comment type="caution">
    <text evidence="2">The sequence shown here is derived from an EMBL/GenBank/DDBJ whole genome shotgun (WGS) entry which is preliminary data.</text>
</comment>
<evidence type="ECO:0000313" key="2">
    <source>
        <dbReference type="EMBL" id="KNZ56282.1"/>
    </source>
</evidence>
<accession>A0A0L6V6W4</accession>
<dbReference type="Proteomes" id="UP000037035">
    <property type="component" value="Unassembled WGS sequence"/>
</dbReference>
<proteinExistence type="predicted"/>
<dbReference type="VEuPathDB" id="FungiDB:VP01_2442g3"/>
<dbReference type="AlphaFoldDB" id="A0A0L6V6W4"/>